<comment type="catalytic activity">
    <reaction evidence="13">
        <text>acetoacetyl-CoA + acetyl-CoA + H2O = (3S)-3-hydroxy-3-methylglutaryl-CoA + CoA + H(+)</text>
        <dbReference type="Rhea" id="RHEA:10188"/>
        <dbReference type="ChEBI" id="CHEBI:15377"/>
        <dbReference type="ChEBI" id="CHEBI:15378"/>
        <dbReference type="ChEBI" id="CHEBI:43074"/>
        <dbReference type="ChEBI" id="CHEBI:57286"/>
        <dbReference type="ChEBI" id="CHEBI:57287"/>
        <dbReference type="ChEBI" id="CHEBI:57288"/>
        <dbReference type="EC" id="2.3.3.10"/>
    </reaction>
    <physiologicalReaction direction="left-to-right" evidence="13">
        <dbReference type="Rhea" id="RHEA:10189"/>
    </physiologicalReaction>
</comment>
<accession>A0AAF5DE96</accession>
<feature type="transmembrane region" description="Helical" evidence="16">
    <location>
        <begin position="868"/>
        <end position="886"/>
    </location>
</feature>
<dbReference type="InterPro" id="IPR016039">
    <property type="entry name" value="Thiolase-like"/>
</dbReference>
<evidence type="ECO:0000256" key="5">
    <source>
        <dbReference type="ARBA" id="ARBA00022448"/>
    </source>
</evidence>
<keyword evidence="8" id="KW-0444">Lipid biosynthesis</keyword>
<feature type="domain" description="Major facilitator superfamily (MFS) profile" evidence="17">
    <location>
        <begin position="816"/>
        <end position="1285"/>
    </location>
</feature>
<feature type="active site" description="Proton donor/acceptor" evidence="14">
    <location>
        <position position="615"/>
    </location>
</feature>
<dbReference type="PANTHER" id="PTHR43323:SF2">
    <property type="entry name" value="HYDROXYMETHYLGLUTARYL-COA SYNTHASE"/>
    <property type="match status" value="1"/>
</dbReference>
<evidence type="ECO:0000256" key="2">
    <source>
        <dbReference type="ARBA" id="ARBA00005218"/>
    </source>
</evidence>
<evidence type="ECO:0000256" key="11">
    <source>
        <dbReference type="ARBA" id="ARBA00023136"/>
    </source>
</evidence>
<dbReference type="GO" id="GO:0010142">
    <property type="term" value="P:farnesyl diphosphate biosynthetic process, mevalonate pathway"/>
    <property type="evidence" value="ECO:0007669"/>
    <property type="project" value="InterPro"/>
</dbReference>
<dbReference type="InterPro" id="IPR013528">
    <property type="entry name" value="HMG_CoA_synth_N"/>
</dbReference>
<evidence type="ECO:0000256" key="16">
    <source>
        <dbReference type="SAM" id="Phobius"/>
    </source>
</evidence>
<keyword evidence="10" id="KW-1207">Sterol metabolism</keyword>
<dbReference type="PROSITE" id="PS50850">
    <property type="entry name" value="MFS"/>
    <property type="match status" value="1"/>
</dbReference>
<evidence type="ECO:0000256" key="12">
    <source>
        <dbReference type="ARBA" id="ARBA00024338"/>
    </source>
</evidence>
<dbReference type="InterPro" id="IPR036259">
    <property type="entry name" value="MFS_trans_sf"/>
</dbReference>
<dbReference type="CDD" id="cd17328">
    <property type="entry name" value="MFS_spinster_like"/>
    <property type="match status" value="1"/>
</dbReference>
<reference evidence="19" key="1">
    <citation type="submission" date="2024-02" db="UniProtKB">
        <authorList>
            <consortium name="WormBaseParasite"/>
        </authorList>
    </citation>
    <scope>IDENTIFICATION</scope>
</reference>
<keyword evidence="9 16" id="KW-1133">Transmembrane helix</keyword>
<feature type="transmembrane region" description="Helical" evidence="16">
    <location>
        <begin position="1223"/>
        <end position="1241"/>
    </location>
</feature>
<name>A0AAF5DE96_STRER</name>
<dbReference type="Pfam" id="PF00149">
    <property type="entry name" value="Metallophos"/>
    <property type="match status" value="1"/>
</dbReference>
<feature type="binding site" evidence="15">
    <location>
        <position position="577"/>
    </location>
    <ligand>
        <name>CoA</name>
        <dbReference type="ChEBI" id="CHEBI:57287"/>
    </ligand>
</feature>
<dbReference type="InterPro" id="IPR011701">
    <property type="entry name" value="MFS"/>
</dbReference>
<keyword evidence="10" id="KW-0753">Steroid metabolism</keyword>
<dbReference type="InterPro" id="IPR044770">
    <property type="entry name" value="MFS_spinster-like"/>
</dbReference>
<dbReference type="Pfam" id="PF01154">
    <property type="entry name" value="HMG_CoA_synt_N"/>
    <property type="match status" value="1"/>
</dbReference>
<feature type="transmembrane region" description="Helical" evidence="16">
    <location>
        <begin position="1065"/>
        <end position="1087"/>
    </location>
</feature>
<dbReference type="GO" id="GO:0016126">
    <property type="term" value="P:sterol biosynthetic process"/>
    <property type="evidence" value="ECO:0007669"/>
    <property type="project" value="UniProtKB-KW"/>
</dbReference>
<evidence type="ECO:0000256" key="7">
    <source>
        <dbReference type="ARBA" id="ARBA00022692"/>
    </source>
</evidence>
<dbReference type="SUPFAM" id="SSF53901">
    <property type="entry name" value="Thiolase-like"/>
    <property type="match status" value="2"/>
</dbReference>
<evidence type="ECO:0000256" key="13">
    <source>
        <dbReference type="ARBA" id="ARBA00049887"/>
    </source>
</evidence>
<evidence type="ECO:0000256" key="1">
    <source>
        <dbReference type="ARBA" id="ARBA00004141"/>
    </source>
</evidence>
<feature type="transmembrane region" description="Helical" evidence="16">
    <location>
        <begin position="1008"/>
        <end position="1028"/>
    </location>
</feature>
<protein>
    <recommendedName>
        <fullName evidence="4">hydroxymethylglutaryl-CoA synthase</fullName>
        <ecNumber evidence="4">2.3.3.10</ecNumber>
    </recommendedName>
</protein>
<feature type="active site" description="Acyl-thioester intermediate" evidence="14">
    <location>
        <position position="482"/>
    </location>
</feature>
<dbReference type="SUPFAM" id="SSF56300">
    <property type="entry name" value="Metallo-dependent phosphatases"/>
    <property type="match status" value="1"/>
</dbReference>
<evidence type="ECO:0000256" key="8">
    <source>
        <dbReference type="ARBA" id="ARBA00022955"/>
    </source>
</evidence>
<dbReference type="AlphaFoldDB" id="A0AAF5DE96"/>
<dbReference type="PANTHER" id="PTHR43323">
    <property type="entry name" value="3-HYDROXY-3-METHYLGLUTARYL COENZYME A SYNTHASE"/>
    <property type="match status" value="1"/>
</dbReference>
<dbReference type="Gene3D" id="1.20.1250.20">
    <property type="entry name" value="MFS general substrate transporter like domains"/>
    <property type="match status" value="1"/>
</dbReference>
<evidence type="ECO:0000256" key="15">
    <source>
        <dbReference type="PIRSR" id="PIRSR610122-2"/>
    </source>
</evidence>
<keyword evidence="8" id="KW-0752">Steroid biosynthesis</keyword>
<feature type="transmembrane region" description="Helical" evidence="16">
    <location>
        <begin position="1261"/>
        <end position="1284"/>
    </location>
</feature>
<dbReference type="GO" id="GO:0016020">
    <property type="term" value="C:membrane"/>
    <property type="evidence" value="ECO:0007669"/>
    <property type="project" value="UniProtKB-SubCell"/>
</dbReference>
<feature type="active site" description="Proton donor/acceptor" evidence="14">
    <location>
        <position position="450"/>
    </location>
</feature>
<feature type="transmembrane region" description="Helical" evidence="16">
    <location>
        <begin position="941"/>
        <end position="966"/>
    </location>
</feature>
<dbReference type="GO" id="GO:0016787">
    <property type="term" value="F:hydrolase activity"/>
    <property type="evidence" value="ECO:0007669"/>
    <property type="project" value="InterPro"/>
</dbReference>
<evidence type="ECO:0000256" key="9">
    <source>
        <dbReference type="ARBA" id="ARBA00022989"/>
    </source>
</evidence>
<feature type="transmembrane region" description="Helical" evidence="16">
    <location>
        <begin position="1182"/>
        <end position="1211"/>
    </location>
</feature>
<dbReference type="NCBIfam" id="TIGR01833">
    <property type="entry name" value="HMG-CoA-S_euk"/>
    <property type="match status" value="1"/>
</dbReference>
<dbReference type="InterPro" id="IPR010122">
    <property type="entry name" value="HMG_CoA_synthase_euk"/>
</dbReference>
<dbReference type="GO" id="GO:0006084">
    <property type="term" value="P:acetyl-CoA metabolic process"/>
    <property type="evidence" value="ECO:0007669"/>
    <property type="project" value="InterPro"/>
</dbReference>
<dbReference type="InterPro" id="IPR029052">
    <property type="entry name" value="Metallo-depent_PP-like"/>
</dbReference>
<proteinExistence type="inferred from homology"/>
<dbReference type="Pfam" id="PF08540">
    <property type="entry name" value="HMG_CoA_synt_C"/>
    <property type="match status" value="1"/>
</dbReference>
<comment type="similarity">
    <text evidence="12">Belongs to the major facilitator superfamily. Spinster (TC 2.A.1.49) family.</text>
</comment>
<dbReference type="Gene3D" id="3.60.21.10">
    <property type="match status" value="1"/>
</dbReference>
<feature type="transmembrane region" description="Helical" evidence="16">
    <location>
        <begin position="1115"/>
        <end position="1136"/>
    </location>
</feature>
<dbReference type="GO" id="GO:0022857">
    <property type="term" value="F:transmembrane transporter activity"/>
    <property type="evidence" value="ECO:0007669"/>
    <property type="project" value="InterPro"/>
</dbReference>
<evidence type="ECO:0000256" key="14">
    <source>
        <dbReference type="PIRSR" id="PIRSR610122-1"/>
    </source>
</evidence>
<keyword evidence="6" id="KW-0808">Transferase</keyword>
<keyword evidence="18" id="KW-1185">Reference proteome</keyword>
<dbReference type="Pfam" id="PF07690">
    <property type="entry name" value="MFS_1"/>
    <property type="match status" value="1"/>
</dbReference>
<keyword evidence="5" id="KW-0813">Transport</keyword>
<keyword evidence="10" id="KW-0756">Sterol biosynthesis</keyword>
<dbReference type="EC" id="2.3.3.10" evidence="4"/>
<feature type="transmembrane region" description="Helical" evidence="16">
    <location>
        <begin position="978"/>
        <end position="996"/>
    </location>
</feature>
<dbReference type="WBParaSite" id="TCONS_00010755.p1">
    <property type="protein sequence ID" value="TCONS_00010755.p1"/>
    <property type="gene ID" value="XLOC_004361"/>
</dbReference>
<sequence>LEKCYSCGSKRVYTLWPRNKDGNYQYINELPYILSDNCESVKEELPVVECTNSVCAKIVLQYYDKDNKIVTDNERKNLIVRDCWSRILNVSGSYLEQGPVIKKKKIWKIKIQVIMTDSMDYVHVDPLSKKPIELWKKYISEGRISQPTKTLSLDTPIFKDKVRFVAISDTHEKLDEILKHIPNGDVLLHAGDFTNYGDIGEVIKFNAELGKLPHKYKVVIAGNHELGFEDGETMTKRQQTTLNMLGMKKPYELLTNCIYLCDKEINLFGLKIYGTPWHPMPGYAFYRPRGQPILHKWNQIPTKIDILLTHTPPLGHGDFNSWDKCDGVLAGCAELLNTVEMRVKPKYHVFGHVHQCRGVTTNGTTIFINAAICDHKLDSCYKPIIFDVPLPPGFDNVSSGKYTIGLGQHQMSFFCDHEDINSICLTVLSNLLSKNQIDKMKIGYLAVGTETIIDKSKSVKSVLMKLFEGNNDIEGVDIKNACFGGTQALFSAVDWVYSNWETEKRYAIAVMGDVAIYEPGRARCTGGAGAFAVLIGPNASLVIEKGLRSCYMNDIYDFYKPIGGMSSDFPIVNSKLSLDSYIKAAEECYNGYCKKFKKLYGRDICLNDFEAIMFHCPFTRMIQKTLAKLAYIDFINNKGKYLLDSDKLEEFKKISIEEFDKDRSFLNTFLHSSSLLWEKKTKDNILFNARIGNMYTPSLYAQLVARIGRMNENMINDKISSFLLFSYGSGCASSMFSIKLNFLPSNKDAFIKIRNSCIDAIERLEKRVEVTPEYYTKKLLEREEILKGNIPYTPHSLSNLEKTNLFPGTYYLKFKITMSNKIGIQNNGFEMGKTNVVQKNNSNDNVVEYTTTNYDYPKVGKNKLYKGWKAYVVISVLFIINLLNYMDRYTIAGVLTQIQAFYSLNDSEGDRYNRKYIMTVGLIIWIVAVLASSFIPKNAFIAFLLLRGVVGIGEASYAIIAPTLIADLFTEEMRSKSLMIFYFAVPVGSGLGYIVGSSVANFFNNWQWGVRVTPFLGIICVLMIIFVIEEPERGLAEKDGKNSIAFDGENTSFWKDLKYLAKNKTYVFTTIGSATITFVTGTLSFWAPTSIEYFYATKYNYTNLSDIPKDTKDSISLIFGVITCIGGIFGVTLGSLISMWWKNGYYCFRKSDKADALVCTIGSILAVPFLFLIFQLLSTQLIITWIMVFFTVLFVCVNTAIIVDMTLCIIVPKRRSVANAFQIMTSHLFGDASGPYIIGLVSDLIRGSDDTPYGHFRSLKYSFYVPNVILIISVLSFFLSSIYITNDKKKYEEEIGIIKDSKI</sequence>
<evidence type="ECO:0000256" key="3">
    <source>
        <dbReference type="ARBA" id="ARBA00007061"/>
    </source>
</evidence>
<dbReference type="InterPro" id="IPR004843">
    <property type="entry name" value="Calcineurin-like_PHP"/>
</dbReference>
<dbReference type="Proteomes" id="UP000035681">
    <property type="component" value="Unplaced"/>
</dbReference>
<feature type="transmembrane region" description="Helical" evidence="16">
    <location>
        <begin position="916"/>
        <end position="935"/>
    </location>
</feature>
<comment type="subcellular location">
    <subcellularLocation>
        <location evidence="1">Membrane</location>
        <topology evidence="1">Multi-pass membrane protein</topology>
    </subcellularLocation>
</comment>
<dbReference type="PROSITE" id="PS01226">
    <property type="entry name" value="HMG_COA_SYNTHASE"/>
    <property type="match status" value="1"/>
</dbReference>
<evidence type="ECO:0000256" key="4">
    <source>
        <dbReference type="ARBA" id="ARBA00012978"/>
    </source>
</evidence>
<dbReference type="InterPro" id="IPR020846">
    <property type="entry name" value="MFS_dom"/>
</dbReference>
<evidence type="ECO:0000259" key="17">
    <source>
        <dbReference type="PROSITE" id="PS50850"/>
    </source>
</evidence>
<feature type="binding site" evidence="15">
    <location>
        <position position="624"/>
    </location>
    <ligand>
        <name>CoA</name>
        <dbReference type="ChEBI" id="CHEBI:57287"/>
    </ligand>
</feature>
<dbReference type="CDD" id="cd00827">
    <property type="entry name" value="init_cond_enzymes"/>
    <property type="match status" value="1"/>
</dbReference>
<keyword evidence="8" id="KW-0443">Lipid metabolism</keyword>
<dbReference type="GO" id="GO:0004421">
    <property type="term" value="F:hydroxymethylglutaryl-CoA synthase activity"/>
    <property type="evidence" value="ECO:0007669"/>
    <property type="project" value="UniProtKB-EC"/>
</dbReference>
<organism evidence="18 19">
    <name type="scientific">Strongyloides stercoralis</name>
    <name type="common">Threadworm</name>
    <dbReference type="NCBI Taxonomy" id="6248"/>
    <lineage>
        <taxon>Eukaryota</taxon>
        <taxon>Metazoa</taxon>
        <taxon>Ecdysozoa</taxon>
        <taxon>Nematoda</taxon>
        <taxon>Chromadorea</taxon>
        <taxon>Rhabditida</taxon>
        <taxon>Tylenchina</taxon>
        <taxon>Panagrolaimomorpha</taxon>
        <taxon>Strongyloidoidea</taxon>
        <taxon>Strongyloididae</taxon>
        <taxon>Strongyloides</taxon>
    </lineage>
</organism>
<evidence type="ECO:0000256" key="10">
    <source>
        <dbReference type="ARBA" id="ARBA00023011"/>
    </source>
</evidence>
<dbReference type="InterPro" id="IPR000590">
    <property type="entry name" value="HMG_CoA_synt_AS"/>
</dbReference>
<dbReference type="CDD" id="cd07379">
    <property type="entry name" value="MPP_239FB"/>
    <property type="match status" value="1"/>
</dbReference>
<feature type="transmembrane region" description="Helical" evidence="16">
    <location>
        <begin position="1156"/>
        <end position="1176"/>
    </location>
</feature>
<comment type="similarity">
    <text evidence="3">Belongs to the thiolase-like superfamily. HMG-CoA synthase family.</text>
</comment>
<dbReference type="SUPFAM" id="SSF103473">
    <property type="entry name" value="MFS general substrate transporter"/>
    <property type="match status" value="1"/>
</dbReference>
<keyword evidence="7 16" id="KW-0812">Transmembrane</keyword>
<comment type="pathway">
    <text evidence="2">Metabolic intermediate biosynthesis; (R)-mevalonate biosynthesis; (R)-mevalonate from acetyl-CoA: step 2/3.</text>
</comment>
<dbReference type="Gene3D" id="3.40.47.10">
    <property type="match status" value="1"/>
</dbReference>
<evidence type="ECO:0000313" key="18">
    <source>
        <dbReference type="Proteomes" id="UP000035681"/>
    </source>
</evidence>
<evidence type="ECO:0000313" key="19">
    <source>
        <dbReference type="WBParaSite" id="TCONS_00010755.p1"/>
    </source>
</evidence>
<keyword evidence="11 16" id="KW-0472">Membrane</keyword>
<dbReference type="InterPro" id="IPR013746">
    <property type="entry name" value="HMG_CoA_synt_C_dom"/>
</dbReference>
<evidence type="ECO:0000256" key="6">
    <source>
        <dbReference type="ARBA" id="ARBA00022679"/>
    </source>
</evidence>